<dbReference type="Pfam" id="PF00589">
    <property type="entry name" value="Phage_integrase"/>
    <property type="match status" value="1"/>
</dbReference>
<evidence type="ECO:0000256" key="4">
    <source>
        <dbReference type="ARBA" id="ARBA00023172"/>
    </source>
</evidence>
<dbReference type="InterPro" id="IPR013762">
    <property type="entry name" value="Integrase-like_cat_sf"/>
</dbReference>
<evidence type="ECO:0000313" key="9">
    <source>
        <dbReference type="Proteomes" id="UP001069090"/>
    </source>
</evidence>
<dbReference type="GO" id="GO:0006310">
    <property type="term" value="P:DNA recombination"/>
    <property type="evidence" value="ECO:0007669"/>
    <property type="project" value="UniProtKB-KW"/>
</dbReference>
<dbReference type="PROSITE" id="PS51898">
    <property type="entry name" value="TYR_RECOMBINASE"/>
    <property type="match status" value="1"/>
</dbReference>
<keyword evidence="1" id="KW-0159">Chromosome partition</keyword>
<dbReference type="GO" id="GO:0003677">
    <property type="term" value="F:DNA binding"/>
    <property type="evidence" value="ECO:0007669"/>
    <property type="project" value="UniProtKB-UniRule"/>
</dbReference>
<evidence type="ECO:0000256" key="2">
    <source>
        <dbReference type="ARBA" id="ARBA00022908"/>
    </source>
</evidence>
<name>A0A9J6RKA1_9GAMM</name>
<keyword evidence="2" id="KW-0229">DNA integration</keyword>
<protein>
    <submittedName>
        <fullName evidence="8">Tyrosine-type recombinase/integrase</fullName>
    </submittedName>
</protein>
<dbReference type="InterPro" id="IPR050090">
    <property type="entry name" value="Tyrosine_recombinase_XerCD"/>
</dbReference>
<dbReference type="GO" id="GO:0007059">
    <property type="term" value="P:chromosome segregation"/>
    <property type="evidence" value="ECO:0007669"/>
    <property type="project" value="UniProtKB-KW"/>
</dbReference>
<organism evidence="8 9">
    <name type="scientific">Dasania phycosphaerae</name>
    <dbReference type="NCBI Taxonomy" id="2950436"/>
    <lineage>
        <taxon>Bacteria</taxon>
        <taxon>Pseudomonadati</taxon>
        <taxon>Pseudomonadota</taxon>
        <taxon>Gammaproteobacteria</taxon>
        <taxon>Cellvibrionales</taxon>
        <taxon>Spongiibacteraceae</taxon>
        <taxon>Dasania</taxon>
    </lineage>
</organism>
<dbReference type="Gene3D" id="1.10.443.10">
    <property type="entry name" value="Intergrase catalytic core"/>
    <property type="match status" value="1"/>
</dbReference>
<dbReference type="PANTHER" id="PTHR30349:SF81">
    <property type="entry name" value="TYROSINE RECOMBINASE XERC"/>
    <property type="match status" value="1"/>
</dbReference>
<gene>
    <name evidence="8" type="ORF">O0V09_07945</name>
</gene>
<comment type="caution">
    <text evidence="8">The sequence shown here is derived from an EMBL/GenBank/DDBJ whole genome shotgun (WGS) entry which is preliminary data.</text>
</comment>
<dbReference type="InterPro" id="IPR004107">
    <property type="entry name" value="Integrase_SAM-like_N"/>
</dbReference>
<evidence type="ECO:0000259" key="6">
    <source>
        <dbReference type="PROSITE" id="PS51898"/>
    </source>
</evidence>
<dbReference type="SUPFAM" id="SSF56349">
    <property type="entry name" value="DNA breaking-rejoining enzymes"/>
    <property type="match status" value="1"/>
</dbReference>
<dbReference type="Proteomes" id="UP001069090">
    <property type="component" value="Unassembled WGS sequence"/>
</dbReference>
<evidence type="ECO:0000256" key="1">
    <source>
        <dbReference type="ARBA" id="ARBA00022829"/>
    </source>
</evidence>
<evidence type="ECO:0000259" key="7">
    <source>
        <dbReference type="PROSITE" id="PS51900"/>
    </source>
</evidence>
<dbReference type="InterPro" id="IPR011010">
    <property type="entry name" value="DNA_brk_join_enz"/>
</dbReference>
<feature type="domain" description="Tyr recombinase" evidence="6">
    <location>
        <begin position="112"/>
        <end position="317"/>
    </location>
</feature>
<dbReference type="PANTHER" id="PTHR30349">
    <property type="entry name" value="PHAGE INTEGRASE-RELATED"/>
    <property type="match status" value="1"/>
</dbReference>
<dbReference type="EMBL" id="JAPTGG010000005">
    <property type="protein sequence ID" value="MCZ0865126.1"/>
    <property type="molecule type" value="Genomic_DNA"/>
</dbReference>
<evidence type="ECO:0000256" key="3">
    <source>
        <dbReference type="ARBA" id="ARBA00023125"/>
    </source>
</evidence>
<dbReference type="InterPro" id="IPR010998">
    <property type="entry name" value="Integrase_recombinase_N"/>
</dbReference>
<keyword evidence="3 5" id="KW-0238">DNA-binding</keyword>
<dbReference type="GO" id="GO:0015074">
    <property type="term" value="P:DNA integration"/>
    <property type="evidence" value="ECO:0007669"/>
    <property type="project" value="UniProtKB-KW"/>
</dbReference>
<dbReference type="InterPro" id="IPR002104">
    <property type="entry name" value="Integrase_catalytic"/>
</dbReference>
<reference evidence="8 9" key="1">
    <citation type="submission" date="2022-12" db="EMBL/GenBank/DDBJ databases">
        <title>Dasania phycosphaerae sp. nov., isolated from particulate material of the south coast of Korea.</title>
        <authorList>
            <person name="Jiang Y."/>
        </authorList>
    </citation>
    <scope>NUCLEOTIDE SEQUENCE [LARGE SCALE GENOMIC DNA]</scope>
    <source>
        <strain evidence="8 9">GY-19</strain>
    </source>
</reference>
<dbReference type="AlphaFoldDB" id="A0A9J6RKA1"/>
<keyword evidence="4" id="KW-0233">DNA recombination</keyword>
<dbReference type="Gene3D" id="1.10.150.130">
    <property type="match status" value="1"/>
</dbReference>
<keyword evidence="9" id="KW-1185">Reference proteome</keyword>
<evidence type="ECO:0000313" key="8">
    <source>
        <dbReference type="EMBL" id="MCZ0865126.1"/>
    </source>
</evidence>
<accession>A0A9J6RKA1</accession>
<dbReference type="Pfam" id="PF02899">
    <property type="entry name" value="Phage_int_SAM_1"/>
    <property type="match status" value="1"/>
</dbReference>
<dbReference type="RefSeq" id="WP_258331277.1">
    <property type="nucleotide sequence ID" value="NZ_JAPTGG010000005.1"/>
</dbReference>
<proteinExistence type="predicted"/>
<sequence>MVSSHIPVIIDDWLSYKLASEGRAKSTAAKYRANIARLSEFLAHNHQTDLLSASKSQLEAFTGLHLHEEGISPRSRRAIVAAVKEFYRWAKEKSLVNSNPASELVYPKAGRRLPTAMTLGSAEKLIMQPDISTFIGLRDATMIAIMVGCGVRVSGLVSLNEGHLQWFTYKGLDRLAIQVTEKGGRQRLVPVPYEATILLMAYLGHDELQAVDRLLEDGDKVLFISSRNRSIPAHEYRGEHRRLRRGSCWRIIQAYADQVGIPMDQAHPHAARHLLGTELAEDDIPLLQMQALFGHADPKTTEIYTHLAMGKLTSAIDKANPLGKMRTPVSHLVDEMKAQGLLS</sequence>
<feature type="domain" description="Core-binding (CB)" evidence="7">
    <location>
        <begin position="4"/>
        <end position="91"/>
    </location>
</feature>
<dbReference type="InterPro" id="IPR044068">
    <property type="entry name" value="CB"/>
</dbReference>
<evidence type="ECO:0000256" key="5">
    <source>
        <dbReference type="PROSITE-ProRule" id="PRU01248"/>
    </source>
</evidence>
<dbReference type="PROSITE" id="PS51900">
    <property type="entry name" value="CB"/>
    <property type="match status" value="1"/>
</dbReference>